<gene>
    <name evidence="8" type="ORF">WMO39_10045</name>
</gene>
<reference evidence="8 9" key="1">
    <citation type="submission" date="2024-03" db="EMBL/GenBank/DDBJ databases">
        <title>Human intestinal bacterial collection.</title>
        <authorList>
            <person name="Pauvert C."/>
            <person name="Hitch T.C.A."/>
            <person name="Clavel T."/>
        </authorList>
    </citation>
    <scope>NUCLEOTIDE SEQUENCE [LARGE SCALE GENOMIC DNA]</scope>
    <source>
        <strain evidence="8 9">CLA-JM-H38</strain>
    </source>
</reference>
<keyword evidence="9" id="KW-1185">Reference proteome</keyword>
<comment type="subcellular location">
    <subcellularLocation>
        <location evidence="1">Membrane</location>
        <topology evidence="1">Multi-pass membrane protein</topology>
    </subcellularLocation>
</comment>
<feature type="transmembrane region" description="Helical" evidence="7">
    <location>
        <begin position="176"/>
        <end position="196"/>
    </location>
</feature>
<dbReference type="SUPFAM" id="SSF161070">
    <property type="entry name" value="SNF-like"/>
    <property type="match status" value="1"/>
</dbReference>
<keyword evidence="3 6" id="KW-0812">Transmembrane</keyword>
<dbReference type="PROSITE" id="PS00610">
    <property type="entry name" value="NA_NEUROTRAN_SYMP_1"/>
    <property type="match status" value="1"/>
</dbReference>
<evidence type="ECO:0000256" key="6">
    <source>
        <dbReference type="RuleBase" id="RU003732"/>
    </source>
</evidence>
<comment type="similarity">
    <text evidence="6">Belongs to the sodium:neurotransmitter symporter (SNF) (TC 2.A.22) family.</text>
</comment>
<keyword evidence="2 6" id="KW-0813">Transport</keyword>
<feature type="transmembrane region" description="Helical" evidence="7">
    <location>
        <begin position="145"/>
        <end position="164"/>
    </location>
</feature>
<dbReference type="InterPro" id="IPR037272">
    <property type="entry name" value="SNS_sf"/>
</dbReference>
<feature type="non-terminal residue" evidence="8">
    <location>
        <position position="304"/>
    </location>
</feature>
<evidence type="ECO:0000256" key="1">
    <source>
        <dbReference type="ARBA" id="ARBA00004141"/>
    </source>
</evidence>
<feature type="transmembrane region" description="Helical" evidence="7">
    <location>
        <begin position="85"/>
        <end position="103"/>
    </location>
</feature>
<dbReference type="PRINTS" id="PR00176">
    <property type="entry name" value="NANEUSMPORT"/>
</dbReference>
<dbReference type="PANTHER" id="PTHR42948:SF1">
    <property type="entry name" value="TRANSPORTER"/>
    <property type="match status" value="1"/>
</dbReference>
<organism evidence="8 9">
    <name type="scientific">Ruminococcoides intestinale</name>
    <dbReference type="NCBI Taxonomy" id="3133162"/>
    <lineage>
        <taxon>Bacteria</taxon>
        <taxon>Bacillati</taxon>
        <taxon>Bacillota</taxon>
        <taxon>Clostridia</taxon>
        <taxon>Eubacteriales</taxon>
        <taxon>Oscillospiraceae</taxon>
        <taxon>Ruminococcoides</taxon>
    </lineage>
</organism>
<dbReference type="Proteomes" id="UP001490816">
    <property type="component" value="Unassembled WGS sequence"/>
</dbReference>
<name>A0ABV1FCX8_9FIRM</name>
<dbReference type="RefSeq" id="WP_367286158.1">
    <property type="nucleotide sequence ID" value="NZ_JBBMEZ010000033.1"/>
</dbReference>
<keyword evidence="4 7" id="KW-1133">Transmembrane helix</keyword>
<evidence type="ECO:0000313" key="8">
    <source>
        <dbReference type="EMBL" id="MEQ2470660.1"/>
    </source>
</evidence>
<evidence type="ECO:0000256" key="4">
    <source>
        <dbReference type="ARBA" id="ARBA00022989"/>
    </source>
</evidence>
<feature type="transmembrane region" description="Helical" evidence="7">
    <location>
        <begin position="12"/>
        <end position="30"/>
    </location>
</feature>
<dbReference type="PANTHER" id="PTHR42948">
    <property type="entry name" value="TRANSPORTER"/>
    <property type="match status" value="1"/>
</dbReference>
<feature type="transmembrane region" description="Helical" evidence="7">
    <location>
        <begin position="259"/>
        <end position="282"/>
    </location>
</feature>
<evidence type="ECO:0000256" key="5">
    <source>
        <dbReference type="ARBA" id="ARBA00023136"/>
    </source>
</evidence>
<evidence type="ECO:0000256" key="3">
    <source>
        <dbReference type="ARBA" id="ARBA00022692"/>
    </source>
</evidence>
<keyword evidence="5 7" id="KW-0472">Membrane</keyword>
<evidence type="ECO:0000313" key="9">
    <source>
        <dbReference type="Proteomes" id="UP001490816"/>
    </source>
</evidence>
<keyword evidence="6" id="KW-0769">Symport</keyword>
<sequence>MQRENFKSRTGFLLVSAGCAIGIGNVWRFPYVTGENGGGLFVLFYLAFLVLMGIPVLTMELAVGRASRKSAVLSYKTLEKPKSKWHIHGWLCMIGCYLLMMFYTPVSGWMLDYFYKFATGTFKSGMNSEQVSGVFNDLMTSPVEMIIWLAIIVVLGFFVCSRGLQKGIEKVSKVMMVALLALIIILAINSMMLSNAGEGLSFYLVPDFGKVKDVGLGKVITSAMSQAFFTLGLGIASMEIFGSYMNKDRTLYGEAVQICALDTFVAIVAGLIIFPACFSFGVQPDQGPALIFVTLPNVFVNMTG</sequence>
<dbReference type="InterPro" id="IPR047218">
    <property type="entry name" value="YocR/YhdH-like"/>
</dbReference>
<dbReference type="Pfam" id="PF00209">
    <property type="entry name" value="SNF"/>
    <property type="match status" value="2"/>
</dbReference>
<dbReference type="EMBL" id="JBBMEZ010000033">
    <property type="protein sequence ID" value="MEQ2470660.1"/>
    <property type="molecule type" value="Genomic_DNA"/>
</dbReference>
<proteinExistence type="inferred from homology"/>
<feature type="transmembrane region" description="Helical" evidence="7">
    <location>
        <begin position="216"/>
        <end position="238"/>
    </location>
</feature>
<accession>A0ABV1FCX8</accession>
<protein>
    <recommendedName>
        <fullName evidence="6">Transporter</fullName>
    </recommendedName>
</protein>
<evidence type="ECO:0000256" key="7">
    <source>
        <dbReference type="SAM" id="Phobius"/>
    </source>
</evidence>
<evidence type="ECO:0000256" key="2">
    <source>
        <dbReference type="ARBA" id="ARBA00022448"/>
    </source>
</evidence>
<dbReference type="CDD" id="cd10336">
    <property type="entry name" value="SLC6sbd_Tyt1-Like"/>
    <property type="match status" value="1"/>
</dbReference>
<feature type="transmembrane region" description="Helical" evidence="7">
    <location>
        <begin position="42"/>
        <end position="64"/>
    </location>
</feature>
<dbReference type="PROSITE" id="PS50267">
    <property type="entry name" value="NA_NEUROTRAN_SYMP_3"/>
    <property type="match status" value="1"/>
</dbReference>
<dbReference type="NCBIfam" id="NF037979">
    <property type="entry name" value="Na_transp"/>
    <property type="match status" value="1"/>
</dbReference>
<dbReference type="InterPro" id="IPR000175">
    <property type="entry name" value="Na/ntran_symport"/>
</dbReference>
<comment type="caution">
    <text evidence="8">The sequence shown here is derived from an EMBL/GenBank/DDBJ whole genome shotgun (WGS) entry which is preliminary data.</text>
</comment>